<feature type="non-terminal residue" evidence="1">
    <location>
        <position position="1"/>
    </location>
</feature>
<feature type="non-terminal residue" evidence="1">
    <location>
        <position position="55"/>
    </location>
</feature>
<comment type="caution">
    <text evidence="1">The sequence shown here is derived from an EMBL/GenBank/DDBJ whole genome shotgun (WGS) entry which is preliminary data.</text>
</comment>
<keyword evidence="2" id="KW-1185">Reference proteome</keyword>
<evidence type="ECO:0000313" key="2">
    <source>
        <dbReference type="Proteomes" id="UP001630127"/>
    </source>
</evidence>
<dbReference type="EMBL" id="JBJUIK010000006">
    <property type="protein sequence ID" value="KAL3525076.1"/>
    <property type="molecule type" value="Genomic_DNA"/>
</dbReference>
<organism evidence="1 2">
    <name type="scientific">Cinchona calisaya</name>
    <dbReference type="NCBI Taxonomy" id="153742"/>
    <lineage>
        <taxon>Eukaryota</taxon>
        <taxon>Viridiplantae</taxon>
        <taxon>Streptophyta</taxon>
        <taxon>Embryophyta</taxon>
        <taxon>Tracheophyta</taxon>
        <taxon>Spermatophyta</taxon>
        <taxon>Magnoliopsida</taxon>
        <taxon>eudicotyledons</taxon>
        <taxon>Gunneridae</taxon>
        <taxon>Pentapetalae</taxon>
        <taxon>asterids</taxon>
        <taxon>lamiids</taxon>
        <taxon>Gentianales</taxon>
        <taxon>Rubiaceae</taxon>
        <taxon>Cinchonoideae</taxon>
        <taxon>Cinchoneae</taxon>
        <taxon>Cinchona</taxon>
    </lineage>
</organism>
<evidence type="ECO:0000313" key="1">
    <source>
        <dbReference type="EMBL" id="KAL3525076.1"/>
    </source>
</evidence>
<dbReference type="AlphaFoldDB" id="A0ABD3A026"/>
<name>A0ABD3A026_9GENT</name>
<accession>A0ABD3A026</accession>
<reference evidence="1 2" key="1">
    <citation type="submission" date="2024-11" db="EMBL/GenBank/DDBJ databases">
        <title>A near-complete genome assembly of Cinchona calisaya.</title>
        <authorList>
            <person name="Lian D.C."/>
            <person name="Zhao X.W."/>
            <person name="Wei L."/>
        </authorList>
    </citation>
    <scope>NUCLEOTIDE SEQUENCE [LARGE SCALE GENOMIC DNA]</scope>
    <source>
        <tissue evidence="1">Nenye</tissue>
    </source>
</reference>
<proteinExistence type="predicted"/>
<protein>
    <submittedName>
        <fullName evidence="1">Uncharacterized protein</fullName>
    </submittedName>
</protein>
<sequence>LASKRCEFFSQFFLHLLQLRRRSMIASIGCIGCLCNDWEYNLGYKTMLKTLTSSN</sequence>
<gene>
    <name evidence="1" type="ORF">ACH5RR_013448</name>
</gene>
<dbReference type="Proteomes" id="UP001630127">
    <property type="component" value="Unassembled WGS sequence"/>
</dbReference>